<dbReference type="GO" id="GO:0009164">
    <property type="term" value="P:nucleoside catabolic process"/>
    <property type="evidence" value="ECO:0007669"/>
    <property type="project" value="InterPro"/>
</dbReference>
<evidence type="ECO:0000256" key="1">
    <source>
        <dbReference type="ARBA" id="ARBA00004945"/>
    </source>
</evidence>
<dbReference type="GO" id="GO:0008930">
    <property type="term" value="F:methylthioadenosine nucleosidase activity"/>
    <property type="evidence" value="ECO:0007669"/>
    <property type="project" value="InterPro"/>
</dbReference>
<name>A0A2T4U8V9_9BACI</name>
<dbReference type="PANTHER" id="PTHR46832">
    <property type="entry name" value="5'-METHYLTHIOADENOSINE/S-ADENOSYLHOMOCYSTEINE NUCLEOSIDASE"/>
    <property type="match status" value="1"/>
</dbReference>
<dbReference type="SUPFAM" id="SSF53167">
    <property type="entry name" value="Purine and uridine phosphorylases"/>
    <property type="match status" value="1"/>
</dbReference>
<evidence type="ECO:0000313" key="7">
    <source>
        <dbReference type="EMBL" id="PTL39820.1"/>
    </source>
</evidence>
<organism evidence="7 8">
    <name type="scientific">Alkalicoccus saliphilus</name>
    <dbReference type="NCBI Taxonomy" id="200989"/>
    <lineage>
        <taxon>Bacteria</taxon>
        <taxon>Bacillati</taxon>
        <taxon>Bacillota</taxon>
        <taxon>Bacilli</taxon>
        <taxon>Bacillales</taxon>
        <taxon>Bacillaceae</taxon>
        <taxon>Alkalicoccus</taxon>
    </lineage>
</organism>
<evidence type="ECO:0000256" key="5">
    <source>
        <dbReference type="ARBA" id="ARBA00023167"/>
    </source>
</evidence>
<reference evidence="7 8" key="1">
    <citation type="submission" date="2018-03" db="EMBL/GenBank/DDBJ databases">
        <title>Alkalicoccus saliphilus sp. nov., isolated from a mineral pool.</title>
        <authorList>
            <person name="Zhao B."/>
        </authorList>
    </citation>
    <scope>NUCLEOTIDE SEQUENCE [LARGE SCALE GENOMIC DNA]</scope>
    <source>
        <strain evidence="7 8">6AG</strain>
    </source>
</reference>
<dbReference type="GO" id="GO:0019284">
    <property type="term" value="P:L-methionine salvage from S-adenosylmethionine"/>
    <property type="evidence" value="ECO:0007669"/>
    <property type="project" value="TreeGrafter"/>
</dbReference>
<keyword evidence="8" id="KW-1185">Reference proteome</keyword>
<evidence type="ECO:0000256" key="2">
    <source>
        <dbReference type="ARBA" id="ARBA00011974"/>
    </source>
</evidence>
<evidence type="ECO:0000256" key="3">
    <source>
        <dbReference type="ARBA" id="ARBA00022605"/>
    </source>
</evidence>
<dbReference type="AlphaFoldDB" id="A0A2T4U8V9"/>
<accession>A0A2T4U8V9</accession>
<dbReference type="InterPro" id="IPR035994">
    <property type="entry name" value="Nucleoside_phosphorylase_sf"/>
</dbReference>
<dbReference type="InterPro" id="IPR000845">
    <property type="entry name" value="Nucleoside_phosphorylase_d"/>
</dbReference>
<dbReference type="UniPathway" id="UPA00904">
    <property type="reaction ID" value="UER00871"/>
</dbReference>
<sequence>MKIGIIGAMEEEIAYFSHLFNIEEKHTLAKTKYFEGCYGVCSVVLTKAGVGKVNAAAAAQKMIDVFNVDVILFTGVAGAADPDLEIGDIVVSSTCQYHDIDASPLGFPKGIIPMFDGPSIFHADPLWRSFVTEAAREINGINVKEGKVVSGEKFIADKEEVDQLRTLFEADCVEMEGAALAHISWMHDVPFVVIRSISDKANGDAPKSFQQWVYETAERSAFIVTNAIRNYMKTLPQENRS</sequence>
<evidence type="ECO:0000259" key="6">
    <source>
        <dbReference type="Pfam" id="PF01048"/>
    </source>
</evidence>
<proteinExistence type="predicted"/>
<dbReference type="InterPro" id="IPR010049">
    <property type="entry name" value="MTA_SAH_Nsdase"/>
</dbReference>
<dbReference type="EC" id="3.2.2.9" evidence="2"/>
<evidence type="ECO:0000313" key="8">
    <source>
        <dbReference type="Proteomes" id="UP000240509"/>
    </source>
</evidence>
<dbReference type="CDD" id="cd09008">
    <property type="entry name" value="MTAN"/>
    <property type="match status" value="1"/>
</dbReference>
<dbReference type="Proteomes" id="UP000240509">
    <property type="component" value="Unassembled WGS sequence"/>
</dbReference>
<dbReference type="Pfam" id="PF01048">
    <property type="entry name" value="PNP_UDP_1"/>
    <property type="match status" value="1"/>
</dbReference>
<evidence type="ECO:0000256" key="4">
    <source>
        <dbReference type="ARBA" id="ARBA00022801"/>
    </source>
</evidence>
<dbReference type="PANTHER" id="PTHR46832:SF1">
    <property type="entry name" value="5'-METHYLTHIOADENOSINE_S-ADENOSYLHOMOCYSTEINE NUCLEOSIDASE"/>
    <property type="match status" value="1"/>
</dbReference>
<keyword evidence="5" id="KW-0486">Methionine biosynthesis</keyword>
<dbReference type="EMBL" id="PZJJ01000004">
    <property type="protein sequence ID" value="PTL39820.1"/>
    <property type="molecule type" value="Genomic_DNA"/>
</dbReference>
<dbReference type="GO" id="GO:0008782">
    <property type="term" value="F:adenosylhomocysteine nucleosidase activity"/>
    <property type="evidence" value="ECO:0007669"/>
    <property type="project" value="UniProtKB-EC"/>
</dbReference>
<dbReference type="RefSeq" id="WP_107583742.1">
    <property type="nucleotide sequence ID" value="NZ_PZJJ01000004.1"/>
</dbReference>
<protein>
    <recommendedName>
        <fullName evidence="2">adenosylhomocysteine nucleosidase</fullName>
        <ecNumber evidence="2">3.2.2.9</ecNumber>
    </recommendedName>
</protein>
<dbReference type="OrthoDB" id="9792278at2"/>
<feature type="domain" description="Nucleoside phosphorylase" evidence="6">
    <location>
        <begin position="2"/>
        <end position="228"/>
    </location>
</feature>
<keyword evidence="4" id="KW-0378">Hydrolase</keyword>
<dbReference type="GO" id="GO:0019509">
    <property type="term" value="P:L-methionine salvage from methylthioadenosine"/>
    <property type="evidence" value="ECO:0007669"/>
    <property type="project" value="UniProtKB-UniPathway"/>
</dbReference>
<dbReference type="Gene3D" id="3.40.50.1580">
    <property type="entry name" value="Nucleoside phosphorylase domain"/>
    <property type="match status" value="1"/>
</dbReference>
<dbReference type="NCBIfam" id="NF004079">
    <property type="entry name" value="PRK05584.1"/>
    <property type="match status" value="1"/>
</dbReference>
<dbReference type="GO" id="GO:0005829">
    <property type="term" value="C:cytosol"/>
    <property type="evidence" value="ECO:0007669"/>
    <property type="project" value="TreeGrafter"/>
</dbReference>
<gene>
    <name evidence="7" type="ORF">C6Y45_04030</name>
</gene>
<comment type="pathway">
    <text evidence="1">Amino-acid biosynthesis; L-methionine biosynthesis via salvage pathway; S-methyl-5-thio-alpha-D-ribose 1-phosphate from S-methyl-5'-thioadenosine (hydrolase route): step 1/2.</text>
</comment>
<dbReference type="NCBIfam" id="TIGR01704">
    <property type="entry name" value="MTA_SAH-Nsdase"/>
    <property type="match status" value="1"/>
</dbReference>
<comment type="caution">
    <text evidence="7">The sequence shown here is derived from an EMBL/GenBank/DDBJ whole genome shotgun (WGS) entry which is preliminary data.</text>
</comment>
<keyword evidence="3" id="KW-0028">Amino-acid biosynthesis</keyword>